<dbReference type="InterPro" id="IPR027417">
    <property type="entry name" value="P-loop_NTPase"/>
</dbReference>
<proteinExistence type="predicted"/>
<name>A0A559TDZ8_9HYPH</name>
<gene>
    <name evidence="1" type="ORF">BCL32_1019</name>
</gene>
<dbReference type="Gene3D" id="3.40.50.300">
    <property type="entry name" value="P-loop containing nucleotide triphosphate hydrolases"/>
    <property type="match status" value="1"/>
</dbReference>
<dbReference type="Pfam" id="PF03237">
    <property type="entry name" value="Terminase_6N"/>
    <property type="match status" value="1"/>
</dbReference>
<evidence type="ECO:0000313" key="2">
    <source>
        <dbReference type="Proteomes" id="UP000319824"/>
    </source>
</evidence>
<dbReference type="RefSeq" id="WP_022717909.1">
    <property type="nucleotide sequence ID" value="NZ_ATTQ01000019.1"/>
</dbReference>
<sequence length="474" mass="53686">MANITSQQKQSLLAAFKKDPQFFATTVFGEENALRPKQVEFFEKFLAHDHITFKGGVGFGKTRVMAILVWWALFCFNDVKVNIFGPSEGQIQDNLWNEVGILYGLMPEVFKEQFEYAASRAFRIGSRNECFATYSAANKDNLGTVRGIHATNNFVLVDEAADVPNEVFMNLENIMSDKNPKLVLISNPAKTTGFFYDTWEHPEINKAWAKVHGRMSDNPNMMPEKLEAFTALYGGKGSRQYRIMVEGEFPLDEVDGVISREHVIAAIENPDVFTPKDAPVVWGLDPNGGGDDRSTLVMRKDNRIIGIKEFPGFDAVQLANAIHSEFYSITNLADRPVEICVDANGPGYGPWNMLHNMGGLPIKKCMSQHSPTRDPLLYFNTRAQMWWEMRKWFAEGGVCIPNHPDLVMELCLPLYEYNAKNKILIESKKDIRKRGKRSPDFADALALTFLSNKTNVAGRFAWSKTIEYDVRCYE</sequence>
<dbReference type="EMBL" id="VISO01000002">
    <property type="protein sequence ID" value="TVZ72832.1"/>
    <property type="molecule type" value="Genomic_DNA"/>
</dbReference>
<dbReference type="AlphaFoldDB" id="A0A559TDZ8"/>
<accession>A0A559TDZ8</accession>
<organism evidence="1 2">
    <name type="scientific">Rhizobium mongolense USDA 1844</name>
    <dbReference type="NCBI Taxonomy" id="1079460"/>
    <lineage>
        <taxon>Bacteria</taxon>
        <taxon>Pseudomonadati</taxon>
        <taxon>Pseudomonadota</taxon>
        <taxon>Alphaproteobacteria</taxon>
        <taxon>Hyphomicrobiales</taxon>
        <taxon>Rhizobiaceae</taxon>
        <taxon>Rhizobium/Agrobacterium group</taxon>
        <taxon>Rhizobium</taxon>
    </lineage>
</organism>
<dbReference type="Gene3D" id="3.30.420.240">
    <property type="match status" value="1"/>
</dbReference>
<reference evidence="1 2" key="1">
    <citation type="submission" date="2019-06" db="EMBL/GenBank/DDBJ databases">
        <title>Pac Bio to generate improved reference genome sequences for organisms with transposon mutant libraries (support for FEBA project).</title>
        <authorList>
            <person name="Blow M."/>
        </authorList>
    </citation>
    <scope>NUCLEOTIDE SEQUENCE [LARGE SCALE GENOMIC DNA]</scope>
    <source>
        <strain evidence="1 2">USDA 1844</strain>
    </source>
</reference>
<dbReference type="SUPFAM" id="SSF52540">
    <property type="entry name" value="P-loop containing nucleoside triphosphate hydrolases"/>
    <property type="match status" value="1"/>
</dbReference>
<comment type="caution">
    <text evidence="1">The sequence shown here is derived from an EMBL/GenBank/DDBJ whole genome shotgun (WGS) entry which is preliminary data.</text>
</comment>
<dbReference type="Proteomes" id="UP000319824">
    <property type="component" value="Unassembled WGS sequence"/>
</dbReference>
<evidence type="ECO:0000313" key="1">
    <source>
        <dbReference type="EMBL" id="TVZ72832.1"/>
    </source>
</evidence>
<protein>
    <submittedName>
        <fullName evidence="1">Terminase family protein</fullName>
    </submittedName>
</protein>